<reference evidence="2 3" key="1">
    <citation type="submission" date="2020-03" db="EMBL/GenBank/DDBJ databases">
        <title>Two novel Motilibacter sp.</title>
        <authorList>
            <person name="Liu S."/>
        </authorList>
    </citation>
    <scope>NUCLEOTIDE SEQUENCE [LARGE SCALE GENOMIC DNA]</scope>
    <source>
        <strain evidence="2 3">E257</strain>
    </source>
</reference>
<evidence type="ECO:0000313" key="2">
    <source>
        <dbReference type="EMBL" id="NHC12515.1"/>
    </source>
</evidence>
<gene>
    <name evidence="2" type="ORF">G9H71_01790</name>
</gene>
<accession>A0ABX0GS27</accession>
<feature type="region of interest" description="Disordered" evidence="1">
    <location>
        <begin position="1"/>
        <end position="21"/>
    </location>
</feature>
<dbReference type="Proteomes" id="UP000800981">
    <property type="component" value="Unassembled WGS sequence"/>
</dbReference>
<protein>
    <submittedName>
        <fullName evidence="2">Uncharacterized protein</fullName>
    </submittedName>
</protein>
<sequence>MSRLGAVRPNNGQPAFGKVSVRQAGAPKAEWSREQALALLNQGYSVSHVASRTGYDERWLSAQQRKAD</sequence>
<dbReference type="RefSeq" id="WP_166276904.1">
    <property type="nucleotide sequence ID" value="NZ_JAANNP010000001.1"/>
</dbReference>
<organism evidence="2 3">
    <name type="scientific">Motilibacter deserti</name>
    <dbReference type="NCBI Taxonomy" id="2714956"/>
    <lineage>
        <taxon>Bacteria</taxon>
        <taxon>Bacillati</taxon>
        <taxon>Actinomycetota</taxon>
        <taxon>Actinomycetes</taxon>
        <taxon>Motilibacterales</taxon>
        <taxon>Motilibacteraceae</taxon>
        <taxon>Motilibacter</taxon>
    </lineage>
</organism>
<keyword evidence="3" id="KW-1185">Reference proteome</keyword>
<name>A0ABX0GS27_9ACTN</name>
<comment type="caution">
    <text evidence="2">The sequence shown here is derived from an EMBL/GenBank/DDBJ whole genome shotgun (WGS) entry which is preliminary data.</text>
</comment>
<proteinExistence type="predicted"/>
<dbReference type="EMBL" id="JAANNP010000001">
    <property type="protein sequence ID" value="NHC12515.1"/>
    <property type="molecule type" value="Genomic_DNA"/>
</dbReference>
<evidence type="ECO:0000313" key="3">
    <source>
        <dbReference type="Proteomes" id="UP000800981"/>
    </source>
</evidence>
<evidence type="ECO:0000256" key="1">
    <source>
        <dbReference type="SAM" id="MobiDB-lite"/>
    </source>
</evidence>